<dbReference type="Proteomes" id="UP000313359">
    <property type="component" value="Unassembled WGS sequence"/>
</dbReference>
<organism evidence="2 3">
    <name type="scientific">Lentinus tigrinus ALCF2SS1-6</name>
    <dbReference type="NCBI Taxonomy" id="1328759"/>
    <lineage>
        <taxon>Eukaryota</taxon>
        <taxon>Fungi</taxon>
        <taxon>Dikarya</taxon>
        <taxon>Basidiomycota</taxon>
        <taxon>Agaricomycotina</taxon>
        <taxon>Agaricomycetes</taxon>
        <taxon>Polyporales</taxon>
        <taxon>Polyporaceae</taxon>
        <taxon>Lentinus</taxon>
    </lineage>
</organism>
<sequence>MPFACHQLRIDISWECAWNMRERLISPQRPRTVHGVHVPSHRLSPRTRPPCNSPEDCKPGQHSPRSVSDPPGNSDPAHRYTSRRVPT</sequence>
<keyword evidence="3" id="KW-1185">Reference proteome</keyword>
<protein>
    <submittedName>
        <fullName evidence="2">Uncharacterized protein</fullName>
    </submittedName>
</protein>
<feature type="compositionally biased region" description="Basic residues" evidence="1">
    <location>
        <begin position="31"/>
        <end position="45"/>
    </location>
</feature>
<feature type="region of interest" description="Disordered" evidence="1">
    <location>
        <begin position="29"/>
        <end position="87"/>
    </location>
</feature>
<dbReference type="AlphaFoldDB" id="A0A5C2SM52"/>
<dbReference type="EMBL" id="ML122254">
    <property type="protein sequence ID" value="RPD64237.1"/>
    <property type="molecule type" value="Genomic_DNA"/>
</dbReference>
<accession>A0A5C2SM52</accession>
<gene>
    <name evidence="2" type="ORF">L227DRAFT_571806</name>
</gene>
<name>A0A5C2SM52_9APHY</name>
<evidence type="ECO:0000256" key="1">
    <source>
        <dbReference type="SAM" id="MobiDB-lite"/>
    </source>
</evidence>
<evidence type="ECO:0000313" key="3">
    <source>
        <dbReference type="Proteomes" id="UP000313359"/>
    </source>
</evidence>
<reference evidence="2" key="1">
    <citation type="journal article" date="2018" name="Genome Biol. Evol.">
        <title>Genomics and development of Lentinus tigrinus, a white-rot wood-decaying mushroom with dimorphic fruiting bodies.</title>
        <authorList>
            <person name="Wu B."/>
            <person name="Xu Z."/>
            <person name="Knudson A."/>
            <person name="Carlson A."/>
            <person name="Chen N."/>
            <person name="Kovaka S."/>
            <person name="LaButti K."/>
            <person name="Lipzen A."/>
            <person name="Pennachio C."/>
            <person name="Riley R."/>
            <person name="Schakwitz W."/>
            <person name="Umezawa K."/>
            <person name="Ohm R.A."/>
            <person name="Grigoriev I.V."/>
            <person name="Nagy L.G."/>
            <person name="Gibbons J."/>
            <person name="Hibbett D."/>
        </authorList>
    </citation>
    <scope>NUCLEOTIDE SEQUENCE [LARGE SCALE GENOMIC DNA]</scope>
    <source>
        <strain evidence="2">ALCF2SS1-6</strain>
    </source>
</reference>
<evidence type="ECO:0000313" key="2">
    <source>
        <dbReference type="EMBL" id="RPD64237.1"/>
    </source>
</evidence>
<proteinExistence type="predicted"/>